<gene>
    <name evidence="2" type="ORF">Pcinc_041556</name>
</gene>
<protein>
    <submittedName>
        <fullName evidence="2">Uncharacterized protein</fullName>
    </submittedName>
</protein>
<evidence type="ECO:0000313" key="3">
    <source>
        <dbReference type="Proteomes" id="UP001286313"/>
    </source>
</evidence>
<name>A0AAE1BJM3_PETCI</name>
<organism evidence="2 3">
    <name type="scientific">Petrolisthes cinctipes</name>
    <name type="common">Flat porcelain crab</name>
    <dbReference type="NCBI Taxonomy" id="88211"/>
    <lineage>
        <taxon>Eukaryota</taxon>
        <taxon>Metazoa</taxon>
        <taxon>Ecdysozoa</taxon>
        <taxon>Arthropoda</taxon>
        <taxon>Crustacea</taxon>
        <taxon>Multicrustacea</taxon>
        <taxon>Malacostraca</taxon>
        <taxon>Eumalacostraca</taxon>
        <taxon>Eucarida</taxon>
        <taxon>Decapoda</taxon>
        <taxon>Pleocyemata</taxon>
        <taxon>Anomura</taxon>
        <taxon>Galatheoidea</taxon>
        <taxon>Porcellanidae</taxon>
        <taxon>Petrolisthes</taxon>
    </lineage>
</organism>
<dbReference type="AlphaFoldDB" id="A0AAE1BJM3"/>
<feature type="compositionally biased region" description="Basic and acidic residues" evidence="1">
    <location>
        <begin position="27"/>
        <end position="38"/>
    </location>
</feature>
<feature type="region of interest" description="Disordered" evidence="1">
    <location>
        <begin position="26"/>
        <end position="76"/>
    </location>
</feature>
<keyword evidence="3" id="KW-1185">Reference proteome</keyword>
<evidence type="ECO:0000313" key="2">
    <source>
        <dbReference type="EMBL" id="KAK3851825.1"/>
    </source>
</evidence>
<accession>A0AAE1BJM3</accession>
<dbReference type="EMBL" id="JAWQEG010007710">
    <property type="protein sequence ID" value="KAK3851825.1"/>
    <property type="molecule type" value="Genomic_DNA"/>
</dbReference>
<feature type="compositionally biased region" description="Basic and acidic residues" evidence="1">
    <location>
        <begin position="48"/>
        <end position="58"/>
    </location>
</feature>
<feature type="compositionally biased region" description="Basic residues" evidence="1">
    <location>
        <begin position="66"/>
        <end position="76"/>
    </location>
</feature>
<dbReference type="Proteomes" id="UP001286313">
    <property type="component" value="Unassembled WGS sequence"/>
</dbReference>
<comment type="caution">
    <text evidence="2">The sequence shown here is derived from an EMBL/GenBank/DDBJ whole genome shotgun (WGS) entry which is preliminary data.</text>
</comment>
<proteinExistence type="predicted"/>
<sequence>MVGGEVRKGGMGEVEKGEVVWVKLKRERSESTTREGRRIGRRWRSRKQGSEDRMKPRGGEQIGKQSKSKQVNKRDE</sequence>
<evidence type="ECO:0000256" key="1">
    <source>
        <dbReference type="SAM" id="MobiDB-lite"/>
    </source>
</evidence>
<reference evidence="2" key="1">
    <citation type="submission" date="2023-10" db="EMBL/GenBank/DDBJ databases">
        <title>Genome assemblies of two species of porcelain crab, Petrolisthes cinctipes and Petrolisthes manimaculis (Anomura: Porcellanidae).</title>
        <authorList>
            <person name="Angst P."/>
        </authorList>
    </citation>
    <scope>NUCLEOTIDE SEQUENCE</scope>
    <source>
        <strain evidence="2">PB745_01</strain>
        <tissue evidence="2">Gill</tissue>
    </source>
</reference>